<dbReference type="Ensembl" id="ENSACUT00000009800.1">
    <property type="protein sequence ID" value="ENSACUP00000009181.1"/>
    <property type="gene ID" value="ENSACUG00000006220.1"/>
</dbReference>
<dbReference type="Proteomes" id="UP000472269">
    <property type="component" value="Unplaced"/>
</dbReference>
<dbReference type="AlphaFoldDB" id="A0A663MBP8"/>
<proteinExistence type="predicted"/>
<organism evidence="1 2">
    <name type="scientific">Athene cunicularia</name>
    <name type="common">Burrowing owl</name>
    <name type="synonym">Speotyto cunicularia</name>
    <dbReference type="NCBI Taxonomy" id="194338"/>
    <lineage>
        <taxon>Eukaryota</taxon>
        <taxon>Metazoa</taxon>
        <taxon>Chordata</taxon>
        <taxon>Craniata</taxon>
        <taxon>Vertebrata</taxon>
        <taxon>Euteleostomi</taxon>
        <taxon>Archelosauria</taxon>
        <taxon>Archosauria</taxon>
        <taxon>Dinosauria</taxon>
        <taxon>Saurischia</taxon>
        <taxon>Theropoda</taxon>
        <taxon>Coelurosauria</taxon>
        <taxon>Aves</taxon>
        <taxon>Neognathae</taxon>
        <taxon>Neoaves</taxon>
        <taxon>Telluraves</taxon>
        <taxon>Strigiformes</taxon>
        <taxon>Strigidae</taxon>
        <taxon>Athene</taxon>
    </lineage>
</organism>
<evidence type="ECO:0000313" key="1">
    <source>
        <dbReference type="Ensembl" id="ENSACUP00000009181.1"/>
    </source>
</evidence>
<reference evidence="1" key="1">
    <citation type="submission" date="2025-08" db="UniProtKB">
        <authorList>
            <consortium name="Ensembl"/>
        </authorList>
    </citation>
    <scope>IDENTIFICATION</scope>
</reference>
<protein>
    <submittedName>
        <fullName evidence="1">Uncharacterized protein</fullName>
    </submittedName>
</protein>
<accession>A0A663MBP8</accession>
<sequence>GAEDVRIVINSLASTFNVTFPNQKKQRACTQHVPSGLTKYRSEADFTLEGGNISVGWIVFKFHFSKGTFTGTNSMLFKIKNVTAFSD</sequence>
<evidence type="ECO:0000313" key="2">
    <source>
        <dbReference type="Proteomes" id="UP000472269"/>
    </source>
</evidence>
<keyword evidence="2" id="KW-1185">Reference proteome</keyword>
<name>A0A663MBP8_ATHCN</name>
<reference evidence="1" key="2">
    <citation type="submission" date="2025-09" db="UniProtKB">
        <authorList>
            <consortium name="Ensembl"/>
        </authorList>
    </citation>
    <scope>IDENTIFICATION</scope>
</reference>